<feature type="domain" description="Cysteine-rich small" evidence="1">
    <location>
        <begin position="5"/>
        <end position="82"/>
    </location>
</feature>
<proteinExistence type="predicted"/>
<dbReference type="AlphaFoldDB" id="A0A974BGT3"/>
<dbReference type="Pfam" id="PF04071">
    <property type="entry name" value="zf-like"/>
    <property type="match status" value="1"/>
</dbReference>
<dbReference type="Proteomes" id="UP000611629">
    <property type="component" value="Unassembled WGS sequence"/>
</dbReference>
<comment type="caution">
    <text evidence="2">The sequence shown here is derived from an EMBL/GenBank/DDBJ whole genome shotgun (WGS) entry which is preliminary data.</text>
</comment>
<evidence type="ECO:0000259" key="1">
    <source>
        <dbReference type="Pfam" id="PF04071"/>
    </source>
</evidence>
<reference evidence="2" key="1">
    <citation type="submission" date="2020-07" db="EMBL/GenBank/DDBJ databases">
        <title>Genomic analysis of a strain of Sedimentibacter Hydroxybenzoicus DSM7310.</title>
        <authorList>
            <person name="Ma S."/>
        </authorList>
    </citation>
    <scope>NUCLEOTIDE SEQUENCE</scope>
    <source>
        <strain evidence="2">DSM 7310</strain>
    </source>
</reference>
<organism evidence="2 3">
    <name type="scientific">Sedimentibacter hydroxybenzoicus DSM 7310</name>
    <dbReference type="NCBI Taxonomy" id="1123245"/>
    <lineage>
        <taxon>Bacteria</taxon>
        <taxon>Bacillati</taxon>
        <taxon>Bacillota</taxon>
        <taxon>Tissierellia</taxon>
        <taxon>Sedimentibacter</taxon>
    </lineage>
</organism>
<dbReference type="EMBL" id="JACBNQ010000001">
    <property type="protein sequence ID" value="NYB72899.1"/>
    <property type="molecule type" value="Genomic_DNA"/>
</dbReference>
<gene>
    <name evidence="2" type="ORF">HZF24_01950</name>
</gene>
<accession>A0A974BGT3</accession>
<keyword evidence="3" id="KW-1185">Reference proteome</keyword>
<dbReference type="InterPro" id="IPR007212">
    <property type="entry name" value="Zf-like"/>
</dbReference>
<dbReference type="RefSeq" id="WP_179236569.1">
    <property type="nucleotide sequence ID" value="NZ_JACBNQ010000001.1"/>
</dbReference>
<name>A0A974BGT3_SEDHY</name>
<evidence type="ECO:0000313" key="2">
    <source>
        <dbReference type="EMBL" id="NYB72899.1"/>
    </source>
</evidence>
<evidence type="ECO:0000313" key="3">
    <source>
        <dbReference type="Proteomes" id="UP000611629"/>
    </source>
</evidence>
<sequence length="86" mass="10103">MSTENYKFFQNNKCEYFPCHKTNDEENFNCLFCYCPLYMLKDECGGNYIKNHGIKDCSNCLVPHSSGSYERIMAKMKEVIKRGSDF</sequence>
<protein>
    <submittedName>
        <fullName evidence="2">Cysteine-rich small domain-containing protein</fullName>
    </submittedName>
</protein>